<dbReference type="InterPro" id="IPR034660">
    <property type="entry name" value="DinB/YfiT-like"/>
</dbReference>
<dbReference type="KEGG" id="aswu:HUW51_02095"/>
<dbReference type="Gene3D" id="1.20.120.450">
    <property type="entry name" value="dinb family like domain"/>
    <property type="match status" value="1"/>
</dbReference>
<name>A0A7G7G339_9BACT</name>
<protein>
    <submittedName>
        <fullName evidence="2">Putative metal-dependent hydrolase</fullName>
    </submittedName>
</protein>
<dbReference type="Pfam" id="PF12867">
    <property type="entry name" value="DinB_2"/>
    <property type="match status" value="1"/>
</dbReference>
<dbReference type="InterPro" id="IPR024775">
    <property type="entry name" value="DinB-like"/>
</dbReference>
<proteinExistence type="predicted"/>
<evidence type="ECO:0000313" key="3">
    <source>
        <dbReference type="Proteomes" id="UP000515237"/>
    </source>
</evidence>
<gene>
    <name evidence="2" type="ORF">HUW51_02095</name>
</gene>
<dbReference type="AlphaFoldDB" id="A0A7G7G339"/>
<feature type="domain" description="DinB-like" evidence="1">
    <location>
        <begin position="29"/>
        <end position="166"/>
    </location>
</feature>
<reference evidence="2 3" key="1">
    <citation type="journal article" date="2018" name="Int. J. Syst. Evol. Microbiol.">
        <title>Adhaeribacter swui sp. nov., isolated from wet mud.</title>
        <authorList>
            <person name="Kim D.U."/>
            <person name="Kim K.W."/>
            <person name="Kang M.S."/>
            <person name="Kim J.Y."/>
            <person name="Jang J.H."/>
            <person name="Kim M.K."/>
        </authorList>
    </citation>
    <scope>NUCLEOTIDE SEQUENCE [LARGE SCALE GENOMIC DNA]</scope>
    <source>
        <strain evidence="2 3">KCTC 52873</strain>
    </source>
</reference>
<dbReference type="Proteomes" id="UP000515237">
    <property type="component" value="Chromosome"/>
</dbReference>
<accession>A0A7G7G339</accession>
<evidence type="ECO:0000259" key="1">
    <source>
        <dbReference type="Pfam" id="PF12867"/>
    </source>
</evidence>
<dbReference type="RefSeq" id="WP_185272346.1">
    <property type="nucleotide sequence ID" value="NZ_CP055156.1"/>
</dbReference>
<dbReference type="NCBIfam" id="NF009807">
    <property type="entry name" value="PRK13291.1"/>
    <property type="match status" value="1"/>
</dbReference>
<sequence>MEHVQYPVGRFQPQPDYTAAEISGFLCYLESAPERYEQLVTNLTETDLNNTYRPGAWTVRQLVHHVADIHLTNFLRLKKALTEENYEITIIRMDEWAALPDSTQLPIDSSLLIFRGVNFRYIALFETLDEQTLAKTYYHAVRKLHLSLKQMLYMATWHVAHHLGHIRIALGKEPEAFR</sequence>
<evidence type="ECO:0000313" key="2">
    <source>
        <dbReference type="EMBL" id="QNF31573.1"/>
    </source>
</evidence>
<keyword evidence="2" id="KW-0378">Hydrolase</keyword>
<dbReference type="EMBL" id="CP055156">
    <property type="protein sequence ID" value="QNF31573.1"/>
    <property type="molecule type" value="Genomic_DNA"/>
</dbReference>
<dbReference type="SUPFAM" id="SSF109854">
    <property type="entry name" value="DinB/YfiT-like putative metalloenzymes"/>
    <property type="match status" value="1"/>
</dbReference>
<organism evidence="2 3">
    <name type="scientific">Adhaeribacter swui</name>
    <dbReference type="NCBI Taxonomy" id="2086471"/>
    <lineage>
        <taxon>Bacteria</taxon>
        <taxon>Pseudomonadati</taxon>
        <taxon>Bacteroidota</taxon>
        <taxon>Cytophagia</taxon>
        <taxon>Cytophagales</taxon>
        <taxon>Hymenobacteraceae</taxon>
        <taxon>Adhaeribacter</taxon>
    </lineage>
</organism>
<keyword evidence="3" id="KW-1185">Reference proteome</keyword>
<dbReference type="GO" id="GO:0016787">
    <property type="term" value="F:hydrolase activity"/>
    <property type="evidence" value="ECO:0007669"/>
    <property type="project" value="UniProtKB-KW"/>
</dbReference>